<feature type="transmembrane region" description="Helical" evidence="1">
    <location>
        <begin position="348"/>
        <end position="364"/>
    </location>
</feature>
<reference evidence="3" key="1">
    <citation type="submission" date="2018-05" db="EMBL/GenBank/DDBJ databases">
        <title>Algibacter marinivivus sp. nov., isolated from sample around a algae.</title>
        <authorList>
            <person name="Lu D."/>
        </authorList>
    </citation>
    <scope>NUCLEOTIDE SEQUENCE [LARGE SCALE GENOMIC DNA]</scope>
    <source>
        <strain evidence="3">ZY111</strain>
    </source>
</reference>
<evidence type="ECO:0000313" key="2">
    <source>
        <dbReference type="EMBL" id="PWH82382.1"/>
    </source>
</evidence>
<dbReference type="Proteomes" id="UP000245375">
    <property type="component" value="Unassembled WGS sequence"/>
</dbReference>
<feature type="transmembrane region" description="Helical" evidence="1">
    <location>
        <begin position="155"/>
        <end position="184"/>
    </location>
</feature>
<feature type="transmembrane region" description="Helical" evidence="1">
    <location>
        <begin position="257"/>
        <end position="276"/>
    </location>
</feature>
<name>A0A2U2X3M7_9FLAO</name>
<feature type="transmembrane region" description="Helical" evidence="1">
    <location>
        <begin position="288"/>
        <end position="306"/>
    </location>
</feature>
<keyword evidence="1" id="KW-0812">Transmembrane</keyword>
<proteinExistence type="predicted"/>
<feature type="transmembrane region" description="Helical" evidence="1">
    <location>
        <begin position="77"/>
        <end position="98"/>
    </location>
</feature>
<comment type="caution">
    <text evidence="2">The sequence shown here is derived from an EMBL/GenBank/DDBJ whole genome shotgun (WGS) entry which is preliminary data.</text>
</comment>
<dbReference type="RefSeq" id="WP_109352749.1">
    <property type="nucleotide sequence ID" value="NZ_QFRI01000002.1"/>
</dbReference>
<keyword evidence="3" id="KW-1185">Reference proteome</keyword>
<keyword evidence="1" id="KW-0472">Membrane</keyword>
<accession>A0A2U2X3M7</accession>
<evidence type="ECO:0008006" key="4">
    <source>
        <dbReference type="Google" id="ProtNLM"/>
    </source>
</evidence>
<feature type="transmembrane region" description="Helical" evidence="1">
    <location>
        <begin position="127"/>
        <end position="143"/>
    </location>
</feature>
<dbReference type="OrthoDB" id="1235476at2"/>
<dbReference type="AlphaFoldDB" id="A0A2U2X3M7"/>
<reference evidence="2 3" key="2">
    <citation type="submission" date="2018-05" db="EMBL/GenBank/DDBJ databases">
        <title>Algibacter marinivivus sp. nov., isolated from sample around a algae.</title>
        <authorList>
            <person name="Zhong X."/>
        </authorList>
    </citation>
    <scope>NUCLEOTIDE SEQUENCE [LARGE SCALE GENOMIC DNA]</scope>
    <source>
        <strain evidence="2 3">ZY111</strain>
    </source>
</reference>
<feature type="transmembrane region" description="Helical" evidence="1">
    <location>
        <begin position="12"/>
        <end position="30"/>
    </location>
</feature>
<protein>
    <recommendedName>
        <fullName evidence="4">EpsG family protein</fullName>
    </recommendedName>
</protein>
<reference evidence="3" key="3">
    <citation type="submission" date="2018-05" db="EMBL/GenBank/DDBJ databases">
        <authorList>
            <person name="Lu D."/>
        </authorList>
    </citation>
    <scope>NUCLEOTIDE SEQUENCE [LARGE SCALE GENOMIC DNA]</scope>
    <source>
        <strain evidence="3">ZY111</strain>
    </source>
</reference>
<dbReference type="EMBL" id="QFRI01000002">
    <property type="protein sequence ID" value="PWH82382.1"/>
    <property type="molecule type" value="Genomic_DNA"/>
</dbReference>
<gene>
    <name evidence="2" type="ORF">DIS18_09010</name>
</gene>
<organism evidence="2 3">
    <name type="scientific">Algibacter marinivivus</name>
    <dbReference type="NCBI Taxonomy" id="2100723"/>
    <lineage>
        <taxon>Bacteria</taxon>
        <taxon>Pseudomonadati</taxon>
        <taxon>Bacteroidota</taxon>
        <taxon>Flavobacteriia</taxon>
        <taxon>Flavobacteriales</taxon>
        <taxon>Flavobacteriaceae</taxon>
        <taxon>Algibacter</taxon>
    </lineage>
</organism>
<evidence type="ECO:0000313" key="3">
    <source>
        <dbReference type="Proteomes" id="UP000245375"/>
    </source>
</evidence>
<feature type="transmembrane region" description="Helical" evidence="1">
    <location>
        <begin position="196"/>
        <end position="214"/>
    </location>
</feature>
<evidence type="ECO:0000256" key="1">
    <source>
        <dbReference type="SAM" id="Phobius"/>
    </source>
</evidence>
<sequence length="387" mass="45844">MINIKPLFNLKALFYYFFTILLTWIGYNLFQYIENAHGFILGDWLVNYHDGGFKRRGLSGSFFFIIQDLTGINLKTLVFSTQMVLYFLFFFFIGKILYKKTVSILFLSLILSPLTFLFYLNDPHIVGRKEILLYLIFAYFIYLKDQKKFKGYRQYLVYLFLFIGTLLHEIFIFYMPYFLLASYLFDGKIKIKENTLLFLSVLVPTFFIFFFGGLTNEGESLIMLSQRGIDFPSDKLNIFDFSNTLLSSLDRYKDAPISYSLYLVSLLLGIIHFSFYLRTESSSSFKKIIKYFMLAIIYSLPLFVLVCDWGRWLQIHFILLFLILLSRRPKHNESQDKALNIALNTKNIILLVIIIPFFFTWRIYHFKDGFNLDGILYFVFKKITALI</sequence>
<keyword evidence="1" id="KW-1133">Transmembrane helix</keyword>
<feature type="transmembrane region" description="Helical" evidence="1">
    <location>
        <begin position="104"/>
        <end position="120"/>
    </location>
</feature>